<dbReference type="InterPro" id="IPR000555">
    <property type="entry name" value="JAMM/MPN+_dom"/>
</dbReference>
<dbReference type="PROSITE" id="PS50249">
    <property type="entry name" value="MPN"/>
    <property type="match status" value="1"/>
</dbReference>
<evidence type="ECO:0000256" key="3">
    <source>
        <dbReference type="ARBA" id="ARBA00022917"/>
    </source>
</evidence>
<name>A0AAD7UI88_9STRA</name>
<keyword evidence="1" id="KW-0963">Cytoplasm</keyword>
<organism evidence="5 6">
    <name type="scientific">Chrysophaeum taylorii</name>
    <dbReference type="NCBI Taxonomy" id="2483200"/>
    <lineage>
        <taxon>Eukaryota</taxon>
        <taxon>Sar</taxon>
        <taxon>Stramenopiles</taxon>
        <taxon>Ochrophyta</taxon>
        <taxon>Pelagophyceae</taxon>
        <taxon>Pelagomonadales</taxon>
        <taxon>Pelagomonadaceae</taxon>
        <taxon>Chrysophaeum</taxon>
    </lineage>
</organism>
<keyword evidence="3" id="KW-0648">Protein biosynthesis</keyword>
<dbReference type="InterPro" id="IPR027531">
    <property type="entry name" value="eIF3f"/>
</dbReference>
<dbReference type="GO" id="GO:0008237">
    <property type="term" value="F:metallopeptidase activity"/>
    <property type="evidence" value="ECO:0007669"/>
    <property type="project" value="InterPro"/>
</dbReference>
<sequence>MAEEEEVVVPAAAAATTESAAVEEPPAAATTVKVHPLVVFSILDHFIRRQEGQERVIGTLLGSRDEATVEVQNAFAVPHSEKEGEVAVGQATNKTMSGLLARVNASEKIVGWYATTPPTPARPINDSTSLIHDFYLQECEEPVHLVVDTSMADGIRLRAFAAPRTGADASRAFVEVSCSLVFADFERDLLETMTSGIVNDPLETGSSLSVLPSRMNAVETSVEHLLGLLDDVSEYCEDVASNKKKVHPEAARHIADALATLPHLDATDVDAAFNANMQDIVMVSYLASVTKTQLAIAAKIHATF</sequence>
<dbReference type="InterPro" id="IPR024969">
    <property type="entry name" value="EIF3F/CSN6-like_C"/>
</dbReference>
<dbReference type="SMART" id="SM00232">
    <property type="entry name" value="JAB_MPN"/>
    <property type="match status" value="1"/>
</dbReference>
<dbReference type="Gene3D" id="3.40.140.10">
    <property type="entry name" value="Cytidine Deaminase, domain 2"/>
    <property type="match status" value="1"/>
</dbReference>
<dbReference type="InterPro" id="IPR037518">
    <property type="entry name" value="MPN"/>
</dbReference>
<dbReference type="Pfam" id="PF01398">
    <property type="entry name" value="JAB"/>
    <property type="match status" value="1"/>
</dbReference>
<dbReference type="PANTHER" id="PTHR10540:SF6">
    <property type="entry name" value="EUKARYOTIC TRANSLATION INITIATION FACTOR 3 SUBUNIT F"/>
    <property type="match status" value="1"/>
</dbReference>
<dbReference type="AlphaFoldDB" id="A0AAD7UI88"/>
<dbReference type="CDD" id="cd08064">
    <property type="entry name" value="MPN_eIF3f"/>
    <property type="match status" value="1"/>
</dbReference>
<proteinExistence type="predicted"/>
<gene>
    <name evidence="5" type="ORF">CTAYLR_000496</name>
</gene>
<evidence type="ECO:0000313" key="5">
    <source>
        <dbReference type="EMBL" id="KAJ8605153.1"/>
    </source>
</evidence>
<protein>
    <recommendedName>
        <fullName evidence="4">MPN domain-containing protein</fullName>
    </recommendedName>
</protein>
<dbReference type="GO" id="GO:0071541">
    <property type="term" value="C:eukaryotic translation initiation factor 3 complex, eIF3m"/>
    <property type="evidence" value="ECO:0007669"/>
    <property type="project" value="TreeGrafter"/>
</dbReference>
<dbReference type="GO" id="GO:0031369">
    <property type="term" value="F:translation initiation factor binding"/>
    <property type="evidence" value="ECO:0007669"/>
    <property type="project" value="InterPro"/>
</dbReference>
<dbReference type="PANTHER" id="PTHR10540">
    <property type="entry name" value="EUKARYOTIC TRANSLATION INITIATION FACTOR 3 SUBUNIT F-RELATED"/>
    <property type="match status" value="1"/>
</dbReference>
<dbReference type="EMBL" id="JAQMWT010000317">
    <property type="protein sequence ID" value="KAJ8605153.1"/>
    <property type="molecule type" value="Genomic_DNA"/>
</dbReference>
<accession>A0AAD7UI88</accession>
<evidence type="ECO:0000259" key="4">
    <source>
        <dbReference type="PROSITE" id="PS50249"/>
    </source>
</evidence>
<keyword evidence="2" id="KW-0396">Initiation factor</keyword>
<evidence type="ECO:0000256" key="1">
    <source>
        <dbReference type="ARBA" id="ARBA00022490"/>
    </source>
</evidence>
<comment type="caution">
    <text evidence="5">The sequence shown here is derived from an EMBL/GenBank/DDBJ whole genome shotgun (WGS) entry which is preliminary data.</text>
</comment>
<feature type="domain" description="MPN" evidence="4">
    <location>
        <begin position="32"/>
        <end position="166"/>
    </location>
</feature>
<keyword evidence="6" id="KW-1185">Reference proteome</keyword>
<reference evidence="5" key="1">
    <citation type="submission" date="2023-01" db="EMBL/GenBank/DDBJ databases">
        <title>Metagenome sequencing of chrysophaentin producing Chrysophaeum taylorii.</title>
        <authorList>
            <person name="Davison J."/>
            <person name="Bewley C."/>
        </authorList>
    </citation>
    <scope>NUCLEOTIDE SEQUENCE</scope>
    <source>
        <strain evidence="5">NIES-1699</strain>
    </source>
</reference>
<evidence type="ECO:0000313" key="6">
    <source>
        <dbReference type="Proteomes" id="UP001230188"/>
    </source>
</evidence>
<dbReference type="Proteomes" id="UP001230188">
    <property type="component" value="Unassembled WGS sequence"/>
</dbReference>
<dbReference type="GO" id="GO:0003743">
    <property type="term" value="F:translation initiation factor activity"/>
    <property type="evidence" value="ECO:0007669"/>
    <property type="project" value="UniProtKB-KW"/>
</dbReference>
<evidence type="ECO:0000256" key="2">
    <source>
        <dbReference type="ARBA" id="ARBA00022540"/>
    </source>
</evidence>
<dbReference type="Pfam" id="PF13012">
    <property type="entry name" value="MitMem_reg"/>
    <property type="match status" value="1"/>
</dbReference>